<keyword evidence="1" id="KW-0472">Membrane</keyword>
<dbReference type="EMBL" id="CP025257">
    <property type="protein sequence ID" value="AUF83238.1"/>
    <property type="molecule type" value="Genomic_DNA"/>
</dbReference>
<protein>
    <submittedName>
        <fullName evidence="2">Uncharacterized protein</fullName>
    </submittedName>
</protein>
<dbReference type="KEGG" id="msyr:CXP39_00235"/>
<name>A0A2K9BXZ2_9MOLU</name>
<gene>
    <name evidence="2" type="ORF">CXP39_00235</name>
</gene>
<dbReference type="RefSeq" id="WP_027048344.1">
    <property type="nucleotide sequence ID" value="NZ_CP025257.1"/>
</dbReference>
<reference evidence="2 3" key="1">
    <citation type="submission" date="2017-12" db="EMBL/GenBank/DDBJ databases">
        <title>Mesoplasma syrphidae YJS, Complete Genome.</title>
        <authorList>
            <person name="Knight T.F."/>
            <person name="Citino T."/>
            <person name="Rubinstein R."/>
            <person name="Neuschaefer Z."/>
        </authorList>
    </citation>
    <scope>NUCLEOTIDE SEQUENCE [LARGE SCALE GENOMIC DNA]</scope>
    <source>
        <strain evidence="2 3">YJS</strain>
    </source>
</reference>
<organism evidence="2 3">
    <name type="scientific">Mesoplasma syrphidae</name>
    <dbReference type="NCBI Taxonomy" id="225999"/>
    <lineage>
        <taxon>Bacteria</taxon>
        <taxon>Bacillati</taxon>
        <taxon>Mycoplasmatota</taxon>
        <taxon>Mollicutes</taxon>
        <taxon>Entomoplasmatales</taxon>
        <taxon>Entomoplasmataceae</taxon>
        <taxon>Mesoplasma</taxon>
    </lineage>
</organism>
<evidence type="ECO:0000313" key="3">
    <source>
        <dbReference type="Proteomes" id="UP000233419"/>
    </source>
</evidence>
<accession>A0A2K9BXZ2</accession>
<dbReference type="AlphaFoldDB" id="A0A2K9BXZ2"/>
<dbReference type="Proteomes" id="UP000233419">
    <property type="component" value="Chromosome"/>
</dbReference>
<feature type="transmembrane region" description="Helical" evidence="1">
    <location>
        <begin position="6"/>
        <end position="26"/>
    </location>
</feature>
<evidence type="ECO:0000313" key="2">
    <source>
        <dbReference type="EMBL" id="AUF83238.1"/>
    </source>
</evidence>
<evidence type="ECO:0000256" key="1">
    <source>
        <dbReference type="SAM" id="Phobius"/>
    </source>
</evidence>
<sequence>MSYGEKTLLIVGICGLLFGIVVLFLFSFRKVPLVKTVLLGLTAIVILLVIALSLWAILQSTGVVDQVFLEWFKKVVAT</sequence>
<feature type="transmembrane region" description="Helical" evidence="1">
    <location>
        <begin position="38"/>
        <end position="58"/>
    </location>
</feature>
<keyword evidence="1" id="KW-1133">Transmembrane helix</keyword>
<keyword evidence="1" id="KW-0812">Transmembrane</keyword>
<proteinExistence type="predicted"/>
<keyword evidence="3" id="KW-1185">Reference proteome</keyword>